<feature type="compositionally biased region" description="Basic and acidic residues" evidence="1">
    <location>
        <begin position="502"/>
        <end position="518"/>
    </location>
</feature>
<feature type="region of interest" description="Disordered" evidence="1">
    <location>
        <begin position="556"/>
        <end position="611"/>
    </location>
</feature>
<gene>
    <name evidence="3" type="ORF">GAYE_PCTG36G0992</name>
</gene>
<dbReference type="GO" id="GO:0005634">
    <property type="term" value="C:nucleus"/>
    <property type="evidence" value="ECO:0007669"/>
    <property type="project" value="TreeGrafter"/>
</dbReference>
<feature type="region of interest" description="Disordered" evidence="1">
    <location>
        <begin position="423"/>
        <end position="460"/>
    </location>
</feature>
<feature type="compositionally biased region" description="Basic and acidic residues" evidence="1">
    <location>
        <begin position="598"/>
        <end position="611"/>
    </location>
</feature>
<dbReference type="EMBL" id="JANCYU010000011">
    <property type="protein sequence ID" value="KAK4523101.1"/>
    <property type="molecule type" value="Genomic_DNA"/>
</dbReference>
<dbReference type="PANTHER" id="PTHR13384">
    <property type="entry name" value="G PATCH DOMAIN-CONTAINING PROTEIN 1"/>
    <property type="match status" value="1"/>
</dbReference>
<keyword evidence="4" id="KW-1185">Reference proteome</keyword>
<feature type="region of interest" description="Disordered" evidence="1">
    <location>
        <begin position="481"/>
        <end position="536"/>
    </location>
</feature>
<accession>A0AAV9I7G8</accession>
<evidence type="ECO:0000259" key="2">
    <source>
        <dbReference type="Pfam" id="PF07713"/>
    </source>
</evidence>
<name>A0AAV9I7G8_9RHOD</name>
<dbReference type="Pfam" id="PF07713">
    <property type="entry name" value="DUF1604"/>
    <property type="match status" value="1"/>
</dbReference>
<evidence type="ECO:0000313" key="4">
    <source>
        <dbReference type="Proteomes" id="UP001300502"/>
    </source>
</evidence>
<dbReference type="PANTHER" id="PTHR13384:SF19">
    <property type="entry name" value="G PATCH DOMAIN-CONTAINING PROTEIN 1"/>
    <property type="match status" value="1"/>
</dbReference>
<feature type="compositionally biased region" description="Basic and acidic residues" evidence="1">
    <location>
        <begin position="430"/>
        <end position="449"/>
    </location>
</feature>
<proteinExistence type="predicted"/>
<dbReference type="GO" id="GO:0003723">
    <property type="term" value="F:RNA binding"/>
    <property type="evidence" value="ECO:0007669"/>
    <property type="project" value="TreeGrafter"/>
</dbReference>
<dbReference type="Proteomes" id="UP001300502">
    <property type="component" value="Unassembled WGS sequence"/>
</dbReference>
<dbReference type="GO" id="GO:0006397">
    <property type="term" value="P:mRNA processing"/>
    <property type="evidence" value="ECO:0007669"/>
    <property type="project" value="InterPro"/>
</dbReference>
<feature type="domain" description="G patch" evidence="2">
    <location>
        <begin position="45"/>
        <end position="110"/>
    </location>
</feature>
<reference evidence="3 4" key="1">
    <citation type="submission" date="2022-07" db="EMBL/GenBank/DDBJ databases">
        <title>Genome-wide signatures of adaptation to extreme environments.</title>
        <authorList>
            <person name="Cho C.H."/>
            <person name="Yoon H.S."/>
        </authorList>
    </citation>
    <scope>NUCLEOTIDE SEQUENCE [LARGE SCALE GENOMIC DNA]</scope>
    <source>
        <strain evidence="3 4">108.79 E11</strain>
    </source>
</reference>
<organism evidence="3 4">
    <name type="scientific">Galdieria yellowstonensis</name>
    <dbReference type="NCBI Taxonomy" id="3028027"/>
    <lineage>
        <taxon>Eukaryota</taxon>
        <taxon>Rhodophyta</taxon>
        <taxon>Bangiophyceae</taxon>
        <taxon>Galdieriales</taxon>
        <taxon>Galdieriaceae</taxon>
        <taxon>Galdieria</taxon>
    </lineage>
</organism>
<protein>
    <recommendedName>
        <fullName evidence="2">G patch domain-containing protein</fullName>
    </recommendedName>
</protein>
<evidence type="ECO:0000313" key="3">
    <source>
        <dbReference type="EMBL" id="KAK4523101.1"/>
    </source>
</evidence>
<feature type="region of interest" description="Disordered" evidence="1">
    <location>
        <begin position="196"/>
        <end position="221"/>
    </location>
</feature>
<comment type="caution">
    <text evidence="3">The sequence shown here is derived from an EMBL/GenBank/DDBJ whole genome shotgun (WGS) entry which is preliminary data.</text>
</comment>
<sequence length="611" mass="69247">MQQVIRHQTKRTNDWVLTGTPFDEEQVPPQQSQSQKIAPTLEFFQQVRDENGRQRLHGAFKGGFSAGYFNSVGSKEGWTPSSFYSSRTKRARQEPRNQLEGLIDEEDVEDDDPVFSVGGFPLDIKPIFGCLVANHESQKGKRNQKMSEKSSTSLISEDFLQLSPESFSLGFQILRKLGWRDSRVIGEEGNVKNAPVVKVPGPELPAKRSRPQETWQIDSSRNEEDLSGIGYRTGQLSDWKEPKRGTTQSLLFQTQPISYLEDDEDEYDIFDNQQEDYLDSIQEVVEKRAKATQKNVEDSDNSSRVDVLTGKLQFRAASRRSERKVFMPPKVPENYDTKFYPESDKYAANTKAGVVQASKRLLSSVKNAADRRVLLGESLLEVKGPTQKVESTNSTEQQIIDSTKAVSSGLSQDILDKLNKSMTERFTSSSEEKKESQETKAEVSSESKKPQGLAVGESKRQIQFWQPSKLLCKRFNVPQPMVTGETSKRSTSRIYTELPVFEAEKSAEQRHDTNEESQRNGTDSADMEKEETGLINSEFLRIRSERPSTELFRAIFEEDSEDEESETTETNKDSDNSLLYVPRDGNATLQSKKSSGSKSKDFQRPRAVDYF</sequence>
<feature type="compositionally biased region" description="Acidic residues" evidence="1">
    <location>
        <begin position="557"/>
        <end position="567"/>
    </location>
</feature>
<dbReference type="InterPro" id="IPR011666">
    <property type="entry name" value="DUF1604"/>
</dbReference>
<evidence type="ECO:0000256" key="1">
    <source>
        <dbReference type="SAM" id="MobiDB-lite"/>
    </source>
</evidence>
<dbReference type="AlphaFoldDB" id="A0AAV9I7G8"/>